<dbReference type="Gene3D" id="3.30.559.10">
    <property type="entry name" value="Chloramphenicol acetyltransferase-like domain"/>
    <property type="match status" value="1"/>
</dbReference>
<feature type="region of interest" description="Disordered" evidence="12">
    <location>
        <begin position="878"/>
        <end position="910"/>
    </location>
</feature>
<evidence type="ECO:0000256" key="12">
    <source>
        <dbReference type="SAM" id="MobiDB-lite"/>
    </source>
</evidence>
<dbReference type="InterPro" id="IPR005475">
    <property type="entry name" value="Transketolase-like_Pyr-bd"/>
</dbReference>
<sequence length="1317" mass="146304">MQIHLVLLLKQRRSLVKSQQIRAFRPRSHLCWRQGFDDEQKEIRVATSEQEQPGAENWYIQRMREAYLADPASLDESWRRYFSTQSAPPQLRAAKPPLSPLQREQETAQAPTNALILAEEAFAQDTAQTGTNEESVTRSDLPPAPPSMIAEASSPYTRQLRTHSASMRSSNTLNEDESALLKGVARATARNMDDSLSIPTATSQRQIPAKLLIENRALLNAHLARTTGGKVSFTHLIGYALVEALCEMPELNVRYEMTGTKPTIHRHAHVGLGLAIDVAMKNGERSLMVPVIHDADTLTFMEFVAAYQDIVQRARTGELTTADFAGATITLTNPGTLGTTTSVPRLMNGQGAIIGVGATDYPAQYRGVSARRLASMAIGKTMYLSSTYDHRIIQGAASGRFLGLIDKKLSGVEGFYERVFTSLHVPVSPYAWEADVEYDPEREKGKPARIVELIHAFRSRGHLAADTDPLAYRVRHHPDLDMTRYGLSVWDLDRPFPTGGFGGVDQMLLRDILTRLHDTYSRSLGIEYMHIQDPEQRAWVQERIEGPYEAPSAAEQRHILQTLIRAEAFEEFLQTKFVGQKRFSLEGGESLIPLLDEILARSARNGLHEVAIGMAHRGRLNVLANIAGKSYGQIFSEFEGHQDPSTGQGSGDVKYHLGTWGVYSLDDGVATKVYMGANPSHLEAADGVLEGIVRAKQEELGDPELPIIPVLVHGDAAFIGQGVVQETLNLSQLSGYKTGGTIHVIVNNQIGFTTGPTSGRSTRYPTDLAKGLQIPILHVNGDDPEAVVRAAALAWEYRTAFHKDVLIDMVCYRRRGHNEGDDPSMTQPVMYELINRIPSTRAVYTRNLVGRGQLTEAEAQASIAEYEEELSRILEETREKRLSTTAEGAEASADKAPGTAPAGFGSPAGEEAVPNWVAHESQLPGRGMMIGWQSCASEDLIRRIGDAHTAFPSGFTPHPKLAQLCERRRDMAYGTRPIDWGFAELLAFGTLLMEGTPIRLSGEDVRRATFVQRHAVLHDFLDGREFTPLQFLTADQARFDVYDSPLSEYAVLAFDYGYSVERPDALTIWEAQFGDFANGAQTVIDEFICSAEQKWGQRSSLVMLLPHGYEGQGPDHSSARIERYLQLAAQDNMWIVQPSTPANHFHMLRRQAYQRPRRPLIAFTPKQLLRLSAATSSIEEFTSGSFRPVIDEMDLSIDPSAVTRVLLCSGRVYYDLLREREARSDRSTAIVRLEQLYPLPEAEIREVLDAYPSAQVSWVQDEPRNQGAWPFLALNMFMEWSKPVRLVSRPESATTAAGRASLHKAQNADLIARAFDR</sequence>
<dbReference type="InterPro" id="IPR032106">
    <property type="entry name" value="2-oxogl_dehyd_N"/>
</dbReference>
<feature type="region of interest" description="Disordered" evidence="12">
    <location>
        <begin position="126"/>
        <end position="176"/>
    </location>
</feature>
<dbReference type="SUPFAM" id="SSF52777">
    <property type="entry name" value="CoA-dependent acyltransferases"/>
    <property type="match status" value="1"/>
</dbReference>
<dbReference type="PANTHER" id="PTHR23152">
    <property type="entry name" value="2-OXOGLUTARATE DEHYDROGENASE"/>
    <property type="match status" value="1"/>
</dbReference>
<evidence type="ECO:0000256" key="4">
    <source>
        <dbReference type="ARBA" id="ARBA00022532"/>
    </source>
</evidence>
<evidence type="ECO:0000256" key="3">
    <source>
        <dbReference type="ARBA" id="ARBA00004813"/>
    </source>
</evidence>
<accession>N6XCG8</accession>
<comment type="catalytic activity">
    <reaction evidence="10">
        <text>N(6)-[(R)-lipoyl]-L-lysyl-[protein] + 2-oxoglutarate + H(+) = N(6)-[(R)-S(8)-succinyldihydrolipoyl]-L-lysyl-[protein] + CO2</text>
        <dbReference type="Rhea" id="RHEA:12188"/>
        <dbReference type="Rhea" id="RHEA-COMP:10474"/>
        <dbReference type="Rhea" id="RHEA-COMP:20092"/>
        <dbReference type="ChEBI" id="CHEBI:15378"/>
        <dbReference type="ChEBI" id="CHEBI:16526"/>
        <dbReference type="ChEBI" id="CHEBI:16810"/>
        <dbReference type="ChEBI" id="CHEBI:83099"/>
        <dbReference type="ChEBI" id="CHEBI:83120"/>
        <dbReference type="EC" id="1.2.4.2"/>
    </reaction>
</comment>
<dbReference type="NCBIfam" id="NF008907">
    <property type="entry name" value="PRK12270.1"/>
    <property type="match status" value="1"/>
</dbReference>
<dbReference type="SUPFAM" id="SSF52518">
    <property type="entry name" value="Thiamin diphosphate-binding fold (THDP-binding)"/>
    <property type="match status" value="2"/>
</dbReference>
<comment type="caution">
    <text evidence="14">The sequence shown here is derived from an EMBL/GenBank/DDBJ whole genome shotgun (WGS) entry which is preliminary data.</text>
</comment>
<dbReference type="InterPro" id="IPR031717">
    <property type="entry name" value="ODO-1/KGD_C"/>
</dbReference>
<dbReference type="Pfam" id="PF02779">
    <property type="entry name" value="Transket_pyr"/>
    <property type="match status" value="1"/>
</dbReference>
<comment type="cofactor">
    <cofactor evidence="1">
        <name>Mg(2+)</name>
        <dbReference type="ChEBI" id="CHEBI:18420"/>
    </cofactor>
</comment>
<dbReference type="Pfam" id="PF16078">
    <property type="entry name" value="2-oxogl_dehyd_N"/>
    <property type="match status" value="1"/>
</dbReference>
<comment type="pathway">
    <text evidence="3">Carbohydrate metabolism; tricarboxylic acid cycle; succinyl-CoA from 2-oxoglutarate (dehydrogenase route): step 1/1.</text>
</comment>
<dbReference type="PANTHER" id="PTHR23152:SF4">
    <property type="entry name" value="2-OXOADIPATE DEHYDROGENASE COMPLEX COMPONENT E1"/>
    <property type="match status" value="1"/>
</dbReference>
<reference evidence="14 15" key="1">
    <citation type="submission" date="2013-03" db="EMBL/GenBank/DDBJ databases">
        <title>Reference genome for the Human Microbiome Project.</title>
        <authorList>
            <person name="Aqrawi P."/>
            <person name="Ayvaz T."/>
            <person name="Bess C."/>
            <person name="Blankenburg K."/>
            <person name="Coyle M."/>
            <person name="Deng J."/>
            <person name="Forbes L."/>
            <person name="Fowler G."/>
            <person name="Francisco L."/>
            <person name="Fu Q."/>
            <person name="Gibbs R."/>
            <person name="Gross S."/>
            <person name="Gubbala S."/>
            <person name="Hale W."/>
            <person name="Hemphill L."/>
            <person name="Highlander S."/>
            <person name="Hirani K."/>
            <person name="Jackson L."/>
            <person name="Jakkamsetti A."/>
            <person name="Javaid M."/>
            <person name="Jayaseelan J.C."/>
            <person name="Jiang H."/>
            <person name="Joshi V."/>
            <person name="Korchina V."/>
            <person name="Kovar C."/>
            <person name="Lara F."/>
            <person name="Lee S."/>
            <person name="Liu Y."/>
            <person name="Mata R."/>
            <person name="Mathew T."/>
            <person name="Munidasa M."/>
            <person name="Muzny D."/>
            <person name="Nazareth L."/>
            <person name="Ngo R."/>
            <person name="Nguyen L."/>
            <person name="Nguyen N."/>
            <person name="Okwuonu G."/>
            <person name="Ongeri F."/>
            <person name="Palculict T."/>
            <person name="Patil S."/>
            <person name="Petrosino J."/>
            <person name="Pham C."/>
            <person name="Pham P."/>
            <person name="Pu L.-L."/>
            <person name="Qin X."/>
            <person name="Qu J."/>
            <person name="Reid J."/>
            <person name="Ross M."/>
            <person name="Ruth R."/>
            <person name="Saada N."/>
            <person name="San Lucas F."/>
            <person name="Santibanez J."/>
            <person name="Shang Y."/>
            <person name="Simmons D."/>
            <person name="Song X.-Z."/>
            <person name="Tang L.-Y."/>
            <person name="Thornton R."/>
            <person name="Warren J."/>
            <person name="Weissenberger G."/>
            <person name="Wilczek-Boney K."/>
            <person name="Worley K."/>
            <person name="Youmans B."/>
            <person name="Zhang J."/>
            <person name="Zhang L."/>
            <person name="Zhao Z."/>
            <person name="Zhou C."/>
            <person name="Zhu D."/>
            <person name="Zhu Y."/>
        </authorList>
    </citation>
    <scope>NUCLEOTIDE SEQUENCE [LARGE SCALE GENOMIC DNA]</scope>
    <source>
        <strain evidence="14 15">F0333</strain>
    </source>
</reference>
<dbReference type="Gene3D" id="3.40.50.11610">
    <property type="entry name" value="Multifunctional 2-oxoglutarate metabolism enzyme, C-terminal domain"/>
    <property type="match status" value="1"/>
</dbReference>
<keyword evidence="7 14" id="KW-0560">Oxidoreductase</keyword>
<evidence type="ECO:0000256" key="7">
    <source>
        <dbReference type="ARBA" id="ARBA00023002"/>
    </source>
</evidence>
<protein>
    <submittedName>
        <fullName evidence="14">2-oxoglutarate dehydrogenase E1 component</fullName>
        <ecNumber evidence="14">1.2.4.2</ecNumber>
    </submittedName>
</protein>
<dbReference type="PATRIC" id="fig|888050.3.peg.256"/>
<dbReference type="GO" id="GO:0006099">
    <property type="term" value="P:tricarboxylic acid cycle"/>
    <property type="evidence" value="ECO:0007669"/>
    <property type="project" value="UniProtKB-UniPathway"/>
</dbReference>
<dbReference type="eggNOG" id="COG0508">
    <property type="taxonomic scope" value="Bacteria"/>
</dbReference>
<dbReference type="Pfam" id="PF00676">
    <property type="entry name" value="E1_dh"/>
    <property type="match status" value="1"/>
</dbReference>
<dbReference type="InterPro" id="IPR023213">
    <property type="entry name" value="CAT-like_dom_sf"/>
</dbReference>
<evidence type="ECO:0000256" key="6">
    <source>
        <dbReference type="ARBA" id="ARBA00022842"/>
    </source>
</evidence>
<keyword evidence="15" id="KW-1185">Reference proteome</keyword>
<gene>
    <name evidence="14" type="primary">sucA</name>
    <name evidence="14" type="ORF">HMPREF9004_0263</name>
</gene>
<dbReference type="GO" id="GO:0004149">
    <property type="term" value="F:dihydrolipoyllysine-residue succinyltransferase activity"/>
    <property type="evidence" value="ECO:0007669"/>
    <property type="project" value="UniProtKB-EC"/>
</dbReference>
<dbReference type="UniPathway" id="UPA00223">
    <property type="reaction ID" value="UER00997"/>
</dbReference>
<dbReference type="EC" id="1.2.4.2" evidence="14"/>
<dbReference type="eggNOG" id="COG0567">
    <property type="taxonomic scope" value="Bacteria"/>
</dbReference>
<evidence type="ECO:0000256" key="9">
    <source>
        <dbReference type="ARBA" id="ARBA00023268"/>
    </source>
</evidence>
<evidence type="ECO:0000259" key="13">
    <source>
        <dbReference type="SMART" id="SM00861"/>
    </source>
</evidence>
<dbReference type="Proteomes" id="UP000013015">
    <property type="component" value="Unassembled WGS sequence"/>
</dbReference>
<dbReference type="Gene3D" id="3.40.50.12470">
    <property type="match status" value="1"/>
</dbReference>
<keyword evidence="5" id="KW-0479">Metal-binding</keyword>
<dbReference type="NCBIfam" id="NF006914">
    <property type="entry name" value="PRK09404.1"/>
    <property type="match status" value="1"/>
</dbReference>
<dbReference type="GO" id="GO:0005829">
    <property type="term" value="C:cytosol"/>
    <property type="evidence" value="ECO:0007669"/>
    <property type="project" value="TreeGrafter"/>
</dbReference>
<dbReference type="SMART" id="SM00861">
    <property type="entry name" value="Transket_pyr"/>
    <property type="match status" value="1"/>
</dbReference>
<dbReference type="STRING" id="888050.HMPREF9004_0263"/>
<evidence type="ECO:0000313" key="14">
    <source>
        <dbReference type="EMBL" id="ENO18928.1"/>
    </source>
</evidence>
<dbReference type="Gene3D" id="3.40.50.970">
    <property type="match status" value="1"/>
</dbReference>
<keyword evidence="4" id="KW-0816">Tricarboxylic acid cycle</keyword>
<dbReference type="InterPro" id="IPR029061">
    <property type="entry name" value="THDP-binding"/>
</dbReference>
<dbReference type="Pfam" id="PF00198">
    <property type="entry name" value="2-oxoacid_dh"/>
    <property type="match status" value="1"/>
</dbReference>
<evidence type="ECO:0000256" key="8">
    <source>
        <dbReference type="ARBA" id="ARBA00023052"/>
    </source>
</evidence>
<dbReference type="EMBL" id="AQHZ01000005">
    <property type="protein sequence ID" value="ENO18928.1"/>
    <property type="molecule type" value="Genomic_DNA"/>
</dbReference>
<proteinExistence type="predicted"/>
<name>N6XCG8_9ACTO</name>
<dbReference type="GO" id="GO:0045252">
    <property type="term" value="C:oxoglutarate dehydrogenase complex"/>
    <property type="evidence" value="ECO:0007669"/>
    <property type="project" value="TreeGrafter"/>
</dbReference>
<comment type="cofactor">
    <cofactor evidence="2">
        <name>thiamine diphosphate</name>
        <dbReference type="ChEBI" id="CHEBI:58937"/>
    </cofactor>
</comment>
<dbReference type="InterPro" id="IPR001078">
    <property type="entry name" value="2-oxoacid_DH_actylTfrase"/>
</dbReference>
<evidence type="ECO:0000256" key="10">
    <source>
        <dbReference type="ARBA" id="ARBA00051911"/>
    </source>
</evidence>
<feature type="domain" description="Transketolase-like pyrimidine-binding" evidence="13">
    <location>
        <begin position="978"/>
        <end position="1171"/>
    </location>
</feature>
<feature type="compositionally biased region" description="Polar residues" evidence="12">
    <location>
        <begin position="154"/>
        <end position="173"/>
    </location>
</feature>
<evidence type="ECO:0000256" key="5">
    <source>
        <dbReference type="ARBA" id="ARBA00022723"/>
    </source>
</evidence>
<dbReference type="InterPro" id="IPR001017">
    <property type="entry name" value="DH_E1"/>
</dbReference>
<dbReference type="CDD" id="cd02016">
    <property type="entry name" value="TPP_E1_OGDC_like"/>
    <property type="match status" value="1"/>
</dbReference>
<dbReference type="InterPro" id="IPR011603">
    <property type="entry name" value="2oxoglutarate_DH_E1"/>
</dbReference>
<comment type="catalytic activity">
    <reaction evidence="11">
        <text>N(6)-[(R)-dihydrolipoyl]-L-lysyl-[protein] + succinyl-CoA = N(6)-[(R)-S(8)-succinyldihydrolipoyl]-L-lysyl-[protein] + CoA</text>
        <dbReference type="Rhea" id="RHEA:15213"/>
        <dbReference type="Rhea" id="RHEA-COMP:10475"/>
        <dbReference type="Rhea" id="RHEA-COMP:20092"/>
        <dbReference type="ChEBI" id="CHEBI:57287"/>
        <dbReference type="ChEBI" id="CHEBI:57292"/>
        <dbReference type="ChEBI" id="CHEBI:83100"/>
        <dbReference type="ChEBI" id="CHEBI:83120"/>
        <dbReference type="EC" id="2.3.1.61"/>
    </reaction>
</comment>
<evidence type="ECO:0000256" key="1">
    <source>
        <dbReference type="ARBA" id="ARBA00001946"/>
    </source>
</evidence>
<keyword evidence="8" id="KW-0786">Thiamine pyrophosphate</keyword>
<dbReference type="GO" id="GO:0000287">
    <property type="term" value="F:magnesium ion binding"/>
    <property type="evidence" value="ECO:0007669"/>
    <property type="project" value="UniProtKB-ARBA"/>
</dbReference>
<dbReference type="Gene3D" id="1.10.287.1150">
    <property type="entry name" value="TPP helical domain"/>
    <property type="match status" value="1"/>
</dbReference>
<evidence type="ECO:0000256" key="11">
    <source>
        <dbReference type="ARBA" id="ARBA00052761"/>
    </source>
</evidence>
<dbReference type="GO" id="GO:0004591">
    <property type="term" value="F:oxoglutarate dehydrogenase (succinyl-transferring) activity"/>
    <property type="evidence" value="ECO:0007669"/>
    <property type="project" value="UniProtKB-EC"/>
</dbReference>
<keyword evidence="9" id="KW-0511">Multifunctional enzyme</keyword>
<dbReference type="GO" id="GO:0030976">
    <property type="term" value="F:thiamine pyrophosphate binding"/>
    <property type="evidence" value="ECO:0007669"/>
    <property type="project" value="InterPro"/>
</dbReference>
<organism evidence="14 15">
    <name type="scientific">Schaalia cardiffensis F0333</name>
    <dbReference type="NCBI Taxonomy" id="888050"/>
    <lineage>
        <taxon>Bacteria</taxon>
        <taxon>Bacillati</taxon>
        <taxon>Actinomycetota</taxon>
        <taxon>Actinomycetes</taxon>
        <taxon>Actinomycetales</taxon>
        <taxon>Actinomycetaceae</taxon>
        <taxon>Schaalia</taxon>
    </lineage>
</organism>
<evidence type="ECO:0000313" key="15">
    <source>
        <dbReference type="Proteomes" id="UP000013015"/>
    </source>
</evidence>
<dbReference type="Pfam" id="PF16870">
    <property type="entry name" value="OxoGdeHyase_C"/>
    <property type="match status" value="1"/>
</dbReference>
<keyword evidence="6" id="KW-0460">Magnesium</keyword>
<dbReference type="InterPro" id="IPR042179">
    <property type="entry name" value="KGD_C_sf"/>
</dbReference>
<evidence type="ECO:0000256" key="2">
    <source>
        <dbReference type="ARBA" id="ARBA00001964"/>
    </source>
</evidence>
<dbReference type="HOGENOM" id="CLU_004709_1_0_11"/>